<feature type="transmembrane region" description="Helical" evidence="6">
    <location>
        <begin position="203"/>
        <end position="222"/>
    </location>
</feature>
<keyword evidence="9" id="KW-1185">Reference proteome</keyword>
<dbReference type="InterPro" id="IPR003834">
    <property type="entry name" value="Cyt_c_assmbl_TM_dom"/>
</dbReference>
<keyword evidence="3 6" id="KW-0812">Transmembrane</keyword>
<keyword evidence="5 6" id="KW-0472">Membrane</keyword>
<evidence type="ECO:0000313" key="8">
    <source>
        <dbReference type="EMBL" id="SMD25513.1"/>
    </source>
</evidence>
<dbReference type="STRING" id="40571.SAMN05660733_08154"/>
<feature type="domain" description="Cytochrome C biogenesis protein transmembrane" evidence="7">
    <location>
        <begin position="7"/>
        <end position="196"/>
    </location>
</feature>
<accession>A0A1W2FUF7</accession>
<feature type="transmembrane region" description="Helical" evidence="6">
    <location>
        <begin position="127"/>
        <end position="150"/>
    </location>
</feature>
<dbReference type="Pfam" id="PF02683">
    <property type="entry name" value="DsbD_TM"/>
    <property type="match status" value="1"/>
</dbReference>
<comment type="similarity">
    <text evidence="2">Belongs to the DsbD family.</text>
</comment>
<sequence length="240" mass="25090">MELFALTSLALVAGMVSFTSPCTLPLLPGYLSYISGLSHDEKTRSRARTVRAALLFVLGFSTVFVALGTTASALGLALAQNLRVINIAGGAVIVLMGLTVTGLVRIPLLARQARFDLTHIGRGPAGAFPLGAAFAFGWTPCVGPVLASILTTAATTATVSRGAVMLLAYSAGLGLPFLLLALGFGRGDDRLGWLHRHSRRIEIAGGALLVVMGIAVMTGDWTRLMSDMLGVYARLGWPPL</sequence>
<evidence type="ECO:0000256" key="3">
    <source>
        <dbReference type="ARBA" id="ARBA00022692"/>
    </source>
</evidence>
<evidence type="ECO:0000259" key="7">
    <source>
        <dbReference type="Pfam" id="PF02683"/>
    </source>
</evidence>
<evidence type="ECO:0000256" key="6">
    <source>
        <dbReference type="SAM" id="Phobius"/>
    </source>
</evidence>
<proteinExistence type="inferred from homology"/>
<name>A0A1W2FUF7_9PSEU</name>
<evidence type="ECO:0000256" key="5">
    <source>
        <dbReference type="ARBA" id="ARBA00023136"/>
    </source>
</evidence>
<evidence type="ECO:0000313" key="9">
    <source>
        <dbReference type="Proteomes" id="UP000192840"/>
    </source>
</evidence>
<dbReference type="OrthoDB" id="9803065at2"/>
<organism evidence="8 9">
    <name type="scientific">Lentzea albidocapillata</name>
    <dbReference type="NCBI Taxonomy" id="40571"/>
    <lineage>
        <taxon>Bacteria</taxon>
        <taxon>Bacillati</taxon>
        <taxon>Actinomycetota</taxon>
        <taxon>Actinomycetes</taxon>
        <taxon>Pseudonocardiales</taxon>
        <taxon>Pseudonocardiaceae</taxon>
        <taxon>Lentzea</taxon>
    </lineage>
</organism>
<evidence type="ECO:0000256" key="2">
    <source>
        <dbReference type="ARBA" id="ARBA00006143"/>
    </source>
</evidence>
<gene>
    <name evidence="8" type="ORF">SAMN05660733_08154</name>
</gene>
<dbReference type="eggNOG" id="COG0785">
    <property type="taxonomic scope" value="Bacteria"/>
</dbReference>
<comment type="subcellular location">
    <subcellularLocation>
        <location evidence="1">Membrane</location>
        <topology evidence="1">Multi-pass membrane protein</topology>
    </subcellularLocation>
</comment>
<dbReference type="GO" id="GO:0017004">
    <property type="term" value="P:cytochrome complex assembly"/>
    <property type="evidence" value="ECO:0007669"/>
    <property type="project" value="InterPro"/>
</dbReference>
<evidence type="ECO:0000256" key="4">
    <source>
        <dbReference type="ARBA" id="ARBA00022989"/>
    </source>
</evidence>
<dbReference type="Proteomes" id="UP000192840">
    <property type="component" value="Unassembled WGS sequence"/>
</dbReference>
<dbReference type="RefSeq" id="WP_030482198.1">
    <property type="nucleotide sequence ID" value="NZ_FWYC01000027.1"/>
</dbReference>
<reference evidence="9" key="1">
    <citation type="submission" date="2017-04" db="EMBL/GenBank/DDBJ databases">
        <authorList>
            <person name="Varghese N."/>
            <person name="Submissions S."/>
        </authorList>
    </citation>
    <scope>NUCLEOTIDE SEQUENCE [LARGE SCALE GENOMIC DNA]</scope>
    <source>
        <strain evidence="9">DSM 44073</strain>
    </source>
</reference>
<feature type="transmembrane region" description="Helical" evidence="6">
    <location>
        <begin position="52"/>
        <end position="78"/>
    </location>
</feature>
<feature type="transmembrane region" description="Helical" evidence="6">
    <location>
        <begin position="162"/>
        <end position="182"/>
    </location>
</feature>
<dbReference type="AlphaFoldDB" id="A0A1W2FUF7"/>
<feature type="transmembrane region" description="Helical" evidence="6">
    <location>
        <begin position="6"/>
        <end position="31"/>
    </location>
</feature>
<dbReference type="PANTHER" id="PTHR31272">
    <property type="entry name" value="CYTOCHROME C-TYPE BIOGENESIS PROTEIN HI_1454-RELATED"/>
    <property type="match status" value="1"/>
</dbReference>
<keyword evidence="4 6" id="KW-1133">Transmembrane helix</keyword>
<dbReference type="InterPro" id="IPR051790">
    <property type="entry name" value="Cytochrome_c-biogenesis_DsbD"/>
</dbReference>
<evidence type="ECO:0000256" key="1">
    <source>
        <dbReference type="ARBA" id="ARBA00004141"/>
    </source>
</evidence>
<dbReference type="GO" id="GO:0016020">
    <property type="term" value="C:membrane"/>
    <property type="evidence" value="ECO:0007669"/>
    <property type="project" value="UniProtKB-SubCell"/>
</dbReference>
<feature type="transmembrane region" description="Helical" evidence="6">
    <location>
        <begin position="84"/>
        <end position="106"/>
    </location>
</feature>
<dbReference type="EMBL" id="FWYC01000027">
    <property type="protein sequence ID" value="SMD25513.1"/>
    <property type="molecule type" value="Genomic_DNA"/>
</dbReference>
<protein>
    <submittedName>
        <fullName evidence="8">Cytochrome c-type biogenesis protein</fullName>
    </submittedName>
</protein>
<dbReference type="PANTHER" id="PTHR31272:SF4">
    <property type="entry name" value="CYTOCHROME C-TYPE BIOGENESIS PROTEIN HI_1454-RELATED"/>
    <property type="match status" value="1"/>
</dbReference>